<protein>
    <submittedName>
        <fullName evidence="2">Uncharacterized protein</fullName>
    </submittedName>
</protein>
<keyword evidence="1" id="KW-0472">Membrane</keyword>
<dbReference type="EMBL" id="VDFU01000032">
    <property type="protein sequence ID" value="TNC46793.1"/>
    <property type="molecule type" value="Genomic_DNA"/>
</dbReference>
<evidence type="ECO:0000313" key="2">
    <source>
        <dbReference type="EMBL" id="TNC46793.1"/>
    </source>
</evidence>
<proteinExistence type="predicted"/>
<keyword evidence="3" id="KW-1185">Reference proteome</keyword>
<evidence type="ECO:0000256" key="1">
    <source>
        <dbReference type="SAM" id="Phobius"/>
    </source>
</evidence>
<dbReference type="Proteomes" id="UP000305887">
    <property type="component" value="Unassembled WGS sequence"/>
</dbReference>
<organism evidence="2 3">
    <name type="scientific">Rubellimicrobium rubrum</name>
    <dbReference type="NCBI Taxonomy" id="2585369"/>
    <lineage>
        <taxon>Bacteria</taxon>
        <taxon>Pseudomonadati</taxon>
        <taxon>Pseudomonadota</taxon>
        <taxon>Alphaproteobacteria</taxon>
        <taxon>Rhodobacterales</taxon>
        <taxon>Roseobacteraceae</taxon>
        <taxon>Rubellimicrobium</taxon>
    </lineage>
</organism>
<dbReference type="AlphaFoldDB" id="A0A5C4MLX9"/>
<keyword evidence="1" id="KW-0812">Transmembrane</keyword>
<feature type="transmembrane region" description="Helical" evidence="1">
    <location>
        <begin position="32"/>
        <end position="54"/>
    </location>
</feature>
<name>A0A5C4MLX9_9RHOB</name>
<sequence length="66" mass="6646">MEDGGIVLGLLGSTMGPAVLAAWLIRRWVRKVLRTALMVALIGGAAWVGGGAVLSDALSGLAVATD</sequence>
<accession>A0A5C4MLX9</accession>
<evidence type="ECO:0000313" key="3">
    <source>
        <dbReference type="Proteomes" id="UP000305887"/>
    </source>
</evidence>
<gene>
    <name evidence="2" type="ORF">FHG66_18205</name>
</gene>
<dbReference type="RefSeq" id="WP_139078476.1">
    <property type="nucleotide sequence ID" value="NZ_VDFU01000032.1"/>
</dbReference>
<feature type="transmembrane region" description="Helical" evidence="1">
    <location>
        <begin position="6"/>
        <end position="25"/>
    </location>
</feature>
<comment type="caution">
    <text evidence="2">The sequence shown here is derived from an EMBL/GenBank/DDBJ whole genome shotgun (WGS) entry which is preliminary data.</text>
</comment>
<keyword evidence="1" id="KW-1133">Transmembrane helix</keyword>
<reference evidence="2 3" key="1">
    <citation type="submission" date="2019-06" db="EMBL/GenBank/DDBJ databases">
        <title>YIM 131921 draft genome.</title>
        <authorList>
            <person name="Jiang L."/>
        </authorList>
    </citation>
    <scope>NUCLEOTIDE SEQUENCE [LARGE SCALE GENOMIC DNA]</scope>
    <source>
        <strain evidence="2 3">YIM 131921</strain>
    </source>
</reference>